<comment type="caution">
    <text evidence="1">The sequence shown here is derived from an EMBL/GenBank/DDBJ whole genome shotgun (WGS) entry which is preliminary data.</text>
</comment>
<name>A0A7J7KTI7_BUGNE</name>
<dbReference type="AlphaFoldDB" id="A0A7J7KTI7"/>
<accession>A0A7J7KTI7</accession>
<reference evidence="1" key="1">
    <citation type="submission" date="2020-06" db="EMBL/GenBank/DDBJ databases">
        <title>Draft genome of Bugula neritina, a colonial animal packing powerful symbionts and potential medicines.</title>
        <authorList>
            <person name="Rayko M."/>
        </authorList>
    </citation>
    <scope>NUCLEOTIDE SEQUENCE [LARGE SCALE GENOMIC DNA]</scope>
    <source>
        <strain evidence="1">Kwan_BN1</strain>
    </source>
</reference>
<evidence type="ECO:0000313" key="1">
    <source>
        <dbReference type="EMBL" id="KAF6041516.1"/>
    </source>
</evidence>
<evidence type="ECO:0008006" key="3">
    <source>
        <dbReference type="Google" id="ProtNLM"/>
    </source>
</evidence>
<organism evidence="1 2">
    <name type="scientific">Bugula neritina</name>
    <name type="common">Brown bryozoan</name>
    <name type="synonym">Sertularia neritina</name>
    <dbReference type="NCBI Taxonomy" id="10212"/>
    <lineage>
        <taxon>Eukaryota</taxon>
        <taxon>Metazoa</taxon>
        <taxon>Spiralia</taxon>
        <taxon>Lophotrochozoa</taxon>
        <taxon>Bryozoa</taxon>
        <taxon>Gymnolaemata</taxon>
        <taxon>Cheilostomatida</taxon>
        <taxon>Flustrina</taxon>
        <taxon>Buguloidea</taxon>
        <taxon>Bugulidae</taxon>
        <taxon>Bugula</taxon>
    </lineage>
</organism>
<dbReference type="Proteomes" id="UP000593567">
    <property type="component" value="Unassembled WGS sequence"/>
</dbReference>
<evidence type="ECO:0000313" key="2">
    <source>
        <dbReference type="Proteomes" id="UP000593567"/>
    </source>
</evidence>
<gene>
    <name evidence="1" type="ORF">EB796_000171</name>
</gene>
<sequence length="279" mass="31265">MEDKLTENIDATEENDNRVMAYEAVPSSSATLQQVIIGVLLLLIVMATAWHKTSVGTLEAKVQRLEDILVNGCFDNVRLGVSNIALLYADPQHISDISNASTTAASMKMQPSPQPNNPECFKNGKGSIWCRPLNRYQKHKFKIKSITGHYPYFKPAAWMTHSLSEQNFNASLSEKGEVTILTSGIYIITSNMDFPEVKLEKIYYGVYRHVPDSDKDEELGLCAFSAANNGSGGQYPCRTWQLAPLNAGDKIYLRISGFNWFNINKNFFLALIKLNEWAL</sequence>
<keyword evidence="2" id="KW-1185">Reference proteome</keyword>
<dbReference type="EMBL" id="VXIV02000031">
    <property type="protein sequence ID" value="KAF6041516.1"/>
    <property type="molecule type" value="Genomic_DNA"/>
</dbReference>
<proteinExistence type="predicted"/>
<dbReference type="SUPFAM" id="SSF49842">
    <property type="entry name" value="TNF-like"/>
    <property type="match status" value="1"/>
</dbReference>
<dbReference type="Gene3D" id="2.60.120.40">
    <property type="match status" value="1"/>
</dbReference>
<protein>
    <recommendedName>
        <fullName evidence="3">TNF family profile domain-containing protein</fullName>
    </recommendedName>
</protein>
<dbReference type="InterPro" id="IPR008983">
    <property type="entry name" value="Tumour_necrosis_fac-like_dom"/>
</dbReference>